<dbReference type="InterPro" id="IPR053937">
    <property type="entry name" value="GOST_TM"/>
</dbReference>
<evidence type="ECO:0000256" key="9">
    <source>
        <dbReference type="SAM" id="MobiDB-lite"/>
    </source>
</evidence>
<evidence type="ECO:0000256" key="4">
    <source>
        <dbReference type="ARBA" id="ARBA00022989"/>
    </source>
</evidence>
<dbReference type="GO" id="GO:0042147">
    <property type="term" value="P:retrograde transport, endosome to Golgi"/>
    <property type="evidence" value="ECO:0007669"/>
    <property type="project" value="TreeGrafter"/>
</dbReference>
<sequence length="558" mass="62897">MATAATESLLRANRKTLLFRMVLCLAVLPSLSAVSEPGKWILTVKSSKSVKEQYFPFSKTMFNNTFIKLKWLKEQCDPPINLSISWYLRSSRCYDEVFVIDTEKAKAYFKTETVHQKGGSGFYVFHQYSPIECHQPMTNNDLELLKFENPVVLGSEEQPTTSGTSGRRRRDTVGDVSNDKVSVPAAKESGKDVDSKDKTSALSPTHHAVAQTWEDSPYMFIICVFQINPTQETENWEIELEVSMEGPYQYISASEWPLMIFYMVMCVIYVVLGVLWLALSACYWRDLLRIQFWIGGVIFLGMLEKAVYYAEFQSIRYDGLSVQGAVVFAEVLSAVKRTLARVLVIIASLGYGIVKPRLGALLHRVVGVGLLYLSFSIVEGVLRVTSAEDDLVLLAAIPLAVLDSTLCWWISCIALSIYLFFSPAHSLSTLTAMLNFLCIWVVSCFFLFFSLLFCWFCFLPLPSASDMCNLVGCLLTFSKKVKTKKKPDFATLLLGTVLCKNLRICFHVFNCQSKGPISKLFIKVIYLTYQQILTSYFKTTLKPPPYSTMSILSAPLTI</sequence>
<reference evidence="14" key="3">
    <citation type="submission" date="2025-09" db="UniProtKB">
        <authorList>
            <consortium name="Ensembl"/>
        </authorList>
    </citation>
    <scope>IDENTIFICATION</scope>
</reference>
<comment type="similarity">
    <text evidence="8">Belongs to the LU7TM family. TMEM87 subfamily.</text>
</comment>
<feature type="compositionally biased region" description="Basic and acidic residues" evidence="9">
    <location>
        <begin position="188"/>
        <end position="199"/>
    </location>
</feature>
<evidence type="ECO:0008006" key="16">
    <source>
        <dbReference type="Google" id="ProtNLM"/>
    </source>
</evidence>
<dbReference type="PANTHER" id="PTHR21229:SF52">
    <property type="entry name" value="TRANSMEMBRANE PROTEIN 87A PRECURSOR"/>
    <property type="match status" value="1"/>
</dbReference>
<evidence type="ECO:0000256" key="8">
    <source>
        <dbReference type="ARBA" id="ARBA00044946"/>
    </source>
</evidence>
<keyword evidence="6 10" id="KW-0472">Membrane</keyword>
<comment type="subcellular location">
    <subcellularLocation>
        <location evidence="1">Golgi apparatus membrane</location>
        <topology evidence="1">Multi-pass membrane protein</topology>
    </subcellularLocation>
</comment>
<dbReference type="Ensembl" id="ENSPNAT00000073259.1">
    <property type="protein sequence ID" value="ENSPNAP00000054462.1"/>
    <property type="gene ID" value="ENSPNAG00000029399.2"/>
</dbReference>
<dbReference type="Proteomes" id="UP001501920">
    <property type="component" value="Chromosome 17"/>
</dbReference>
<dbReference type="GO" id="GO:0000139">
    <property type="term" value="C:Golgi membrane"/>
    <property type="evidence" value="ECO:0007669"/>
    <property type="project" value="UniProtKB-SubCell"/>
</dbReference>
<feature type="transmembrane region" description="Helical" evidence="10">
    <location>
        <begin position="290"/>
        <end position="310"/>
    </location>
</feature>
<accession>A0AAR2JW45</accession>
<protein>
    <recommendedName>
        <fullName evidence="16">Transmembrane protein 87A</fullName>
    </recommendedName>
</protein>
<feature type="region of interest" description="Disordered" evidence="9">
    <location>
        <begin position="155"/>
        <end position="200"/>
    </location>
</feature>
<evidence type="ECO:0000313" key="14">
    <source>
        <dbReference type="Ensembl" id="ENSPNAP00000054462.1"/>
    </source>
</evidence>
<dbReference type="Pfam" id="PF06814">
    <property type="entry name" value="GOST_TM"/>
    <property type="match status" value="1"/>
</dbReference>
<keyword evidence="5" id="KW-0333">Golgi apparatus</keyword>
<evidence type="ECO:0000313" key="15">
    <source>
        <dbReference type="Proteomes" id="UP001501920"/>
    </source>
</evidence>
<dbReference type="GO" id="GO:0005829">
    <property type="term" value="C:cytosol"/>
    <property type="evidence" value="ECO:0007669"/>
    <property type="project" value="GOC"/>
</dbReference>
<reference evidence="14" key="2">
    <citation type="submission" date="2025-08" db="UniProtKB">
        <authorList>
            <consortium name="Ensembl"/>
        </authorList>
    </citation>
    <scope>IDENTIFICATION</scope>
</reference>
<feature type="domain" description="GOST seven transmembrane" evidence="12">
    <location>
        <begin position="257"/>
        <end position="410"/>
    </location>
</feature>
<evidence type="ECO:0000256" key="1">
    <source>
        <dbReference type="ARBA" id="ARBA00004653"/>
    </source>
</evidence>
<evidence type="ECO:0000256" key="3">
    <source>
        <dbReference type="ARBA" id="ARBA00022729"/>
    </source>
</evidence>
<evidence type="ECO:0000256" key="5">
    <source>
        <dbReference type="ARBA" id="ARBA00023034"/>
    </source>
</evidence>
<name>A0AAR2JW45_PYGNA</name>
<keyword evidence="7" id="KW-0325">Glycoprotein</keyword>
<keyword evidence="2 10" id="KW-0812">Transmembrane</keyword>
<evidence type="ECO:0000256" key="6">
    <source>
        <dbReference type="ARBA" id="ARBA00023136"/>
    </source>
</evidence>
<dbReference type="PANTHER" id="PTHR21229">
    <property type="entry name" value="LUNG SEVEN TRANSMEMBRANE RECEPTOR"/>
    <property type="match status" value="1"/>
</dbReference>
<dbReference type="InterPro" id="IPR009637">
    <property type="entry name" value="GPR107/GPR108-like"/>
</dbReference>
<evidence type="ECO:0000256" key="10">
    <source>
        <dbReference type="SAM" id="Phobius"/>
    </source>
</evidence>
<dbReference type="InterPro" id="IPR054101">
    <property type="entry name" value="TMEM87A/B_GOLD"/>
</dbReference>
<feature type="chain" id="PRO_5043411784" description="Transmembrane protein 87A" evidence="11">
    <location>
        <begin position="34"/>
        <end position="558"/>
    </location>
</feature>
<evidence type="ECO:0000259" key="13">
    <source>
        <dbReference type="Pfam" id="PF21901"/>
    </source>
</evidence>
<evidence type="ECO:0000256" key="2">
    <source>
        <dbReference type="ARBA" id="ARBA00022692"/>
    </source>
</evidence>
<dbReference type="Pfam" id="PF21901">
    <property type="entry name" value="TMEM87A-B_GOLD"/>
    <property type="match status" value="1"/>
</dbReference>
<feature type="transmembrane region" description="Helical" evidence="10">
    <location>
        <begin position="433"/>
        <end position="461"/>
    </location>
</feature>
<feature type="transmembrane region" description="Helical" evidence="10">
    <location>
        <begin position="394"/>
        <end position="421"/>
    </location>
</feature>
<keyword evidence="15" id="KW-1185">Reference proteome</keyword>
<proteinExistence type="inferred from homology"/>
<evidence type="ECO:0000256" key="11">
    <source>
        <dbReference type="SAM" id="SignalP"/>
    </source>
</evidence>
<reference evidence="14 15" key="1">
    <citation type="submission" date="2020-10" db="EMBL/GenBank/DDBJ databases">
        <title>Pygocentrus nattereri (red-bellied piranha) genome, fPygNat1, primary haplotype.</title>
        <authorList>
            <person name="Myers G."/>
            <person name="Meyer A."/>
            <person name="Karagic N."/>
            <person name="Pippel M."/>
            <person name="Winkler S."/>
            <person name="Tracey A."/>
            <person name="Wood J."/>
            <person name="Formenti G."/>
            <person name="Howe K."/>
            <person name="Fedrigo O."/>
            <person name="Jarvis E.D."/>
        </authorList>
    </citation>
    <scope>NUCLEOTIDE SEQUENCE [LARGE SCALE GENOMIC DNA]</scope>
</reference>
<feature type="domain" description="TMEM87A/B GOLD" evidence="13">
    <location>
        <begin position="36"/>
        <end position="224"/>
    </location>
</feature>
<keyword evidence="3 11" id="KW-0732">Signal</keyword>
<keyword evidence="4 10" id="KW-1133">Transmembrane helix</keyword>
<organism evidence="14 15">
    <name type="scientific">Pygocentrus nattereri</name>
    <name type="common">Red-bellied piranha</name>
    <dbReference type="NCBI Taxonomy" id="42514"/>
    <lineage>
        <taxon>Eukaryota</taxon>
        <taxon>Metazoa</taxon>
        <taxon>Chordata</taxon>
        <taxon>Craniata</taxon>
        <taxon>Vertebrata</taxon>
        <taxon>Euteleostomi</taxon>
        <taxon>Actinopterygii</taxon>
        <taxon>Neopterygii</taxon>
        <taxon>Teleostei</taxon>
        <taxon>Ostariophysi</taxon>
        <taxon>Characiformes</taxon>
        <taxon>Characoidei</taxon>
        <taxon>Pygocentrus</taxon>
    </lineage>
</organism>
<dbReference type="AlphaFoldDB" id="A0AAR2JW45"/>
<feature type="transmembrane region" description="Helical" evidence="10">
    <location>
        <begin position="361"/>
        <end position="382"/>
    </location>
</feature>
<feature type="transmembrane region" description="Helical" evidence="10">
    <location>
        <begin position="256"/>
        <end position="278"/>
    </location>
</feature>
<dbReference type="GeneTree" id="ENSGT00940000156844"/>
<feature type="signal peptide" evidence="11">
    <location>
        <begin position="1"/>
        <end position="33"/>
    </location>
</feature>
<evidence type="ECO:0000256" key="7">
    <source>
        <dbReference type="ARBA" id="ARBA00023180"/>
    </source>
</evidence>
<evidence type="ECO:0000259" key="12">
    <source>
        <dbReference type="Pfam" id="PF06814"/>
    </source>
</evidence>